<keyword evidence="2" id="KW-1185">Reference proteome</keyword>
<evidence type="ECO:0000313" key="2">
    <source>
        <dbReference type="Proteomes" id="UP000308600"/>
    </source>
</evidence>
<dbReference type="Proteomes" id="UP000308600">
    <property type="component" value="Unassembled WGS sequence"/>
</dbReference>
<evidence type="ECO:0000313" key="1">
    <source>
        <dbReference type="EMBL" id="TFK59927.1"/>
    </source>
</evidence>
<name>A0ACD3A2J9_9AGAR</name>
<organism evidence="1 2">
    <name type="scientific">Pluteus cervinus</name>
    <dbReference type="NCBI Taxonomy" id="181527"/>
    <lineage>
        <taxon>Eukaryota</taxon>
        <taxon>Fungi</taxon>
        <taxon>Dikarya</taxon>
        <taxon>Basidiomycota</taxon>
        <taxon>Agaricomycotina</taxon>
        <taxon>Agaricomycetes</taxon>
        <taxon>Agaricomycetidae</taxon>
        <taxon>Agaricales</taxon>
        <taxon>Pluteineae</taxon>
        <taxon>Pluteaceae</taxon>
        <taxon>Pluteus</taxon>
    </lineage>
</organism>
<gene>
    <name evidence="1" type="ORF">BDN72DRAFT_850961</name>
</gene>
<reference evidence="1 2" key="1">
    <citation type="journal article" date="2019" name="Nat. Ecol. Evol.">
        <title>Megaphylogeny resolves global patterns of mushroom evolution.</title>
        <authorList>
            <person name="Varga T."/>
            <person name="Krizsan K."/>
            <person name="Foldi C."/>
            <person name="Dima B."/>
            <person name="Sanchez-Garcia M."/>
            <person name="Sanchez-Ramirez S."/>
            <person name="Szollosi G.J."/>
            <person name="Szarkandi J.G."/>
            <person name="Papp V."/>
            <person name="Albert L."/>
            <person name="Andreopoulos W."/>
            <person name="Angelini C."/>
            <person name="Antonin V."/>
            <person name="Barry K.W."/>
            <person name="Bougher N.L."/>
            <person name="Buchanan P."/>
            <person name="Buyck B."/>
            <person name="Bense V."/>
            <person name="Catcheside P."/>
            <person name="Chovatia M."/>
            <person name="Cooper J."/>
            <person name="Damon W."/>
            <person name="Desjardin D."/>
            <person name="Finy P."/>
            <person name="Geml J."/>
            <person name="Haridas S."/>
            <person name="Hughes K."/>
            <person name="Justo A."/>
            <person name="Karasinski D."/>
            <person name="Kautmanova I."/>
            <person name="Kiss B."/>
            <person name="Kocsube S."/>
            <person name="Kotiranta H."/>
            <person name="LaButti K.M."/>
            <person name="Lechner B.E."/>
            <person name="Liimatainen K."/>
            <person name="Lipzen A."/>
            <person name="Lukacs Z."/>
            <person name="Mihaltcheva S."/>
            <person name="Morgado L.N."/>
            <person name="Niskanen T."/>
            <person name="Noordeloos M.E."/>
            <person name="Ohm R.A."/>
            <person name="Ortiz-Santana B."/>
            <person name="Ovrebo C."/>
            <person name="Racz N."/>
            <person name="Riley R."/>
            <person name="Savchenko A."/>
            <person name="Shiryaev A."/>
            <person name="Soop K."/>
            <person name="Spirin V."/>
            <person name="Szebenyi C."/>
            <person name="Tomsovsky M."/>
            <person name="Tulloss R.E."/>
            <person name="Uehling J."/>
            <person name="Grigoriev I.V."/>
            <person name="Vagvolgyi C."/>
            <person name="Papp T."/>
            <person name="Martin F.M."/>
            <person name="Miettinen O."/>
            <person name="Hibbett D.S."/>
            <person name="Nagy L.G."/>
        </authorList>
    </citation>
    <scope>NUCLEOTIDE SEQUENCE [LARGE SCALE GENOMIC DNA]</scope>
    <source>
        <strain evidence="1 2">NL-1719</strain>
    </source>
</reference>
<dbReference type="EMBL" id="ML208863">
    <property type="protein sequence ID" value="TFK59927.1"/>
    <property type="molecule type" value="Genomic_DNA"/>
</dbReference>
<accession>A0ACD3A2J9</accession>
<proteinExistence type="predicted"/>
<sequence length="515" mass="59390">MSTANDILEHAQAKIDAQILDLQERIRSLRSSRNALSLIHRLPPEVMTQIFRWLQLFYRGNMEQDGRDAASLTKWIEVTHVSQYWRDIALNSKALYSTILTHNLAYSKEVLKLSGSAALSLVDSVDFRTAKLWDTEELRDLIVAALPRIRNLWLGNWGSTFLEPHIKQSNLVLEELCLWRWRPFIPTLFPSSLRYLRLYWCPFESYEWLPRLSSMVELVIIGSYDQLHMTVDTILNILDQMPRLISLELAATCESISTQGERASRITPQLQYLKVYDPLDPIIELLLWLTFAPRFIMDLNIRTPLDSTVDSLPILFEQVGRHLRASSMVHHTAKFIWDPNSYGRESDICISEGIEEKPYFQYHRRVRESDSFRTWLTATKALPLGDIESLTMDMPYDASDWCDTPWHGTTTLRRLVLPNEQASSTFLEYLTSPAGIHAPFKSLEELSLHDIHYGREFKSKVQATLSARNKLGFKLRKLAFHHCNISGDSIKQLSKVVDEVEQDGGKKKGKKGNRA</sequence>
<protein>
    <submittedName>
        <fullName evidence="1">Uncharacterized protein</fullName>
    </submittedName>
</protein>